<evidence type="ECO:0000256" key="1">
    <source>
        <dbReference type="SAM" id="Coils"/>
    </source>
</evidence>
<organism evidence="2 3">
    <name type="scientific">Astathelohania contejeani</name>
    <dbReference type="NCBI Taxonomy" id="164912"/>
    <lineage>
        <taxon>Eukaryota</taxon>
        <taxon>Fungi</taxon>
        <taxon>Fungi incertae sedis</taxon>
        <taxon>Microsporidia</taxon>
        <taxon>Astathelohaniidae</taxon>
        <taxon>Astathelohania</taxon>
    </lineage>
</organism>
<keyword evidence="3" id="KW-1185">Reference proteome</keyword>
<accession>A0ABQ7I2L8</accession>
<gene>
    <name evidence="2" type="ORF">TCON_0214</name>
</gene>
<proteinExistence type="predicted"/>
<reference evidence="2 3" key="1">
    <citation type="submission" date="2019-01" db="EMBL/GenBank/DDBJ databases">
        <title>Genomes sequencing and comparative genomics of infectious freshwater microsporidia, Cucumispora dikerogammari and Thelohania contejeani.</title>
        <authorList>
            <person name="Cormier A."/>
            <person name="Giraud I."/>
            <person name="Wattier R."/>
            <person name="Teixeira M."/>
            <person name="Grandjean F."/>
            <person name="Rigaud T."/>
            <person name="Cordaux R."/>
        </authorList>
    </citation>
    <scope>NUCLEOTIDE SEQUENCE [LARGE SCALE GENOMIC DNA]</scope>
    <source>
        <strain evidence="2">T1</strain>
        <tissue evidence="2">Spores</tissue>
    </source>
</reference>
<evidence type="ECO:0000313" key="2">
    <source>
        <dbReference type="EMBL" id="KAF7684607.1"/>
    </source>
</evidence>
<feature type="coiled-coil region" evidence="1">
    <location>
        <begin position="24"/>
        <end position="51"/>
    </location>
</feature>
<comment type="caution">
    <text evidence="2">The sequence shown here is derived from an EMBL/GenBank/DDBJ whole genome shotgun (WGS) entry which is preliminary data.</text>
</comment>
<dbReference type="Proteomes" id="UP001516464">
    <property type="component" value="Unassembled WGS sequence"/>
</dbReference>
<name>A0ABQ7I2L8_9MICR</name>
<sequence>MEPNDDPTETFQKLNEIEKQTKIINCTFQEINNIQEEIKSLKAQLPSVEEQLKPYEMIEFLKTHLNQLEKMDLGLIITTLDEVAQIEEGFKKTQQNKDDINSCEQISHQLGSLALMKIYKQLEENSNALIKNTQIKHILKLLKPTELNKLKIKYLKIRKDHCENQFKYFKDHTRMLLLQLIKQEYYLFQESFPEDTIQTDDVLQRYQKNLIKEKIYNTEQKLSLFESFVYSLLKLFFKSQSKSNLLSILIDQDKEILTLLKTKNLSKEKMFYLSSLTLFNVALVYHLNISKPEKKSEEIFDL</sequence>
<dbReference type="EMBL" id="SBIQ01000007">
    <property type="protein sequence ID" value="KAF7684607.1"/>
    <property type="molecule type" value="Genomic_DNA"/>
</dbReference>
<evidence type="ECO:0000313" key="3">
    <source>
        <dbReference type="Proteomes" id="UP001516464"/>
    </source>
</evidence>
<protein>
    <submittedName>
        <fullName evidence="2">Uncharacterized protein</fullName>
    </submittedName>
</protein>
<keyword evidence="1" id="KW-0175">Coiled coil</keyword>